<reference evidence="3" key="1">
    <citation type="submission" date="2021-01" db="EMBL/GenBank/DDBJ databases">
        <authorList>
            <person name="Kaushik A."/>
        </authorList>
    </citation>
    <scope>NUCLEOTIDE SEQUENCE</scope>
    <source>
        <strain evidence="3">AG6-10EEA</strain>
    </source>
</reference>
<evidence type="ECO:0000313" key="3">
    <source>
        <dbReference type="EMBL" id="CAE6528355.1"/>
    </source>
</evidence>
<evidence type="ECO:0000259" key="2">
    <source>
        <dbReference type="PROSITE" id="PS50181"/>
    </source>
</evidence>
<feature type="compositionally biased region" description="Basic and acidic residues" evidence="1">
    <location>
        <begin position="15"/>
        <end position="24"/>
    </location>
</feature>
<comment type="caution">
    <text evidence="3">The sequence shown here is derived from an EMBL/GenBank/DDBJ whole genome shotgun (WGS) entry which is preliminary data.</text>
</comment>
<dbReference type="PROSITE" id="PS50181">
    <property type="entry name" value="FBOX"/>
    <property type="match status" value="1"/>
</dbReference>
<proteinExistence type="predicted"/>
<organism evidence="3 4">
    <name type="scientific">Rhizoctonia solani</name>
    <dbReference type="NCBI Taxonomy" id="456999"/>
    <lineage>
        <taxon>Eukaryota</taxon>
        <taxon>Fungi</taxon>
        <taxon>Dikarya</taxon>
        <taxon>Basidiomycota</taxon>
        <taxon>Agaricomycotina</taxon>
        <taxon>Agaricomycetes</taxon>
        <taxon>Cantharellales</taxon>
        <taxon>Ceratobasidiaceae</taxon>
        <taxon>Rhizoctonia</taxon>
    </lineage>
</organism>
<feature type="compositionally biased region" description="Acidic residues" evidence="1">
    <location>
        <begin position="767"/>
        <end position="783"/>
    </location>
</feature>
<feature type="region of interest" description="Disordered" evidence="1">
    <location>
        <begin position="42"/>
        <end position="77"/>
    </location>
</feature>
<feature type="compositionally biased region" description="Basic and acidic residues" evidence="1">
    <location>
        <begin position="805"/>
        <end position="818"/>
    </location>
</feature>
<dbReference type="EMBL" id="CAJMXA010003948">
    <property type="protein sequence ID" value="CAE6528355.1"/>
    <property type="molecule type" value="Genomic_DNA"/>
</dbReference>
<feature type="compositionally biased region" description="Acidic residues" evidence="1">
    <location>
        <begin position="48"/>
        <end position="57"/>
    </location>
</feature>
<evidence type="ECO:0000313" key="4">
    <source>
        <dbReference type="Proteomes" id="UP000663853"/>
    </source>
</evidence>
<protein>
    <recommendedName>
        <fullName evidence="2">F-box domain-containing protein</fullName>
    </recommendedName>
</protein>
<sequence>MPRTSKRLAKKGKRVKADTGKSRSWRESLPLKVLLDEIHDDLGRDPSFEDVDSEQEDQQPPPRKRQRAAARPAKAITRKKQVRGKQGRLAGLVNMPIDIFTEVASHLLPGDIISLARSNKFFRNLLMHRSAIHIWHGAMRNVEGLPPCPPDMSEPHYLALLFSKTCTACGAPVRVSMDPVLLVRLCGPCRITRLMPLDAVPAVLHSWLLASASTSPPKQRSAGLHVLREEVSSLLAQYEGKKRSKDKTALDVWIKQREEIVGTRREQTLVLNRFMIALERDRERELSDAKGARRSEITRRLAEMGWTAKDMEFGWWSDQQRTRAWRNLVSQAKPLTDRIWANLQPKLIPLLEVNREERLSVERKTRKMDRQDRLAELFDGIKEKDPLVLKLKASNPVLRLSSTMPTISFTYRGPFPNIGHTLDWLVVKNLYETDSSVEEMEANFETHREEIEGLITEWRNQIHTQLASLLRDGYESQGEVLRPTVAVLNNDPDPLANMSDDLKLLIRGDSFFRKSVSPDYSTQPLSYGTILSTERLTGALSAFGPIIHRPAPSLDHLHWYPEAHEVARELLADLGRPDASYLEMKGVGAVFVCGRCHENDVRNWEGMVQHYVEQKQLYAKIEEDETCECEGITYNNVHDPSLFTDRPMITDYATKTLENDAGIGRLQICKVCEEIPVAKNVIAPKSAILNHLLDVHEIADPEPDEHYAPRGLIDSGLFGISGYDSDESCDMGYGCDCPFHTMFGAYDDYYDDHYDDDGIDPGNIYFYDDEDEDDGEDDEDDDGGYWCARSANRLSYEIKNDVSHDFNLEPAREQENSPRKRQRATTKSTEGVTRKKQVRGKQGSLTGLISMSIDIFTEVASHLLLGDIISLDRSNKFFRNLLMHRSAIHIWHGTMKNVEGPPSCPPDMSEPHDLALLFSKTCSMCGGPVRVRMDPIILIRLCGPCRNTHLMPIEAVLTVLMTLVSHSAAIAPPKRRSENSFLLREDFNDVLTQYEEKTRSGDDVAFGAWIKKRKEIIDKRRTEAQVLFKFLDALEVDRGQVLVDTKAARRSKCSI</sequence>
<name>A0A8H3HR26_9AGAM</name>
<dbReference type="AlphaFoldDB" id="A0A8H3HR26"/>
<feature type="domain" description="F-box" evidence="2">
    <location>
        <begin position="89"/>
        <end position="138"/>
    </location>
</feature>
<dbReference type="InterPro" id="IPR001810">
    <property type="entry name" value="F-box_dom"/>
</dbReference>
<feature type="region of interest" description="Disordered" evidence="1">
    <location>
        <begin position="1"/>
        <end position="24"/>
    </location>
</feature>
<feature type="region of interest" description="Disordered" evidence="1">
    <location>
        <begin position="761"/>
        <end position="784"/>
    </location>
</feature>
<dbReference type="Proteomes" id="UP000663853">
    <property type="component" value="Unassembled WGS sequence"/>
</dbReference>
<feature type="region of interest" description="Disordered" evidence="1">
    <location>
        <begin position="805"/>
        <end position="839"/>
    </location>
</feature>
<feature type="compositionally biased region" description="Basic residues" evidence="1">
    <location>
        <begin position="1"/>
        <end position="14"/>
    </location>
</feature>
<evidence type="ECO:0000256" key="1">
    <source>
        <dbReference type="SAM" id="MobiDB-lite"/>
    </source>
</evidence>
<accession>A0A8H3HR26</accession>
<gene>
    <name evidence="3" type="ORF">RDB_LOCUS163755</name>
</gene>